<evidence type="ECO:0000313" key="2">
    <source>
        <dbReference type="EMBL" id="EAU41370.1"/>
    </source>
</evidence>
<dbReference type="HOGENOM" id="CLU_1178832_0_0_5"/>
<dbReference type="SUPFAM" id="SSF48613">
    <property type="entry name" value="Heme oxygenase-like"/>
    <property type="match status" value="1"/>
</dbReference>
<dbReference type="STRING" id="217511.GCA_001463845_02206"/>
<feature type="compositionally biased region" description="Polar residues" evidence="1">
    <location>
        <begin position="1"/>
        <end position="11"/>
    </location>
</feature>
<evidence type="ECO:0000313" key="3">
    <source>
        <dbReference type="Proteomes" id="UP000004310"/>
    </source>
</evidence>
<dbReference type="Gene3D" id="1.20.910.10">
    <property type="entry name" value="Heme oxygenase-like"/>
    <property type="match status" value="1"/>
</dbReference>
<dbReference type="GO" id="GO:0004392">
    <property type="term" value="F:heme oxygenase (decyclizing) activity"/>
    <property type="evidence" value="ECO:0007669"/>
    <property type="project" value="InterPro"/>
</dbReference>
<gene>
    <name evidence="2" type="ORF">FP2506_01345</name>
</gene>
<dbReference type="InterPro" id="IPR016084">
    <property type="entry name" value="Haem_Oase-like_multi-hlx"/>
</dbReference>
<comment type="caution">
    <text evidence="2">The sequence shown here is derived from an EMBL/GenBank/DDBJ whole genome shotgun (WGS) entry which is preliminary data.</text>
</comment>
<dbReference type="EMBL" id="AATP01000003">
    <property type="protein sequence ID" value="EAU41370.1"/>
    <property type="molecule type" value="Genomic_DNA"/>
</dbReference>
<dbReference type="AlphaFoldDB" id="Q0G228"/>
<evidence type="ECO:0008006" key="4">
    <source>
        <dbReference type="Google" id="ProtNLM"/>
    </source>
</evidence>
<name>Q0G228_9HYPH</name>
<keyword evidence="3" id="KW-1185">Reference proteome</keyword>
<feature type="region of interest" description="Disordered" evidence="1">
    <location>
        <begin position="1"/>
        <end position="20"/>
    </location>
</feature>
<dbReference type="Pfam" id="PF01126">
    <property type="entry name" value="Heme_oxygenase"/>
    <property type="match status" value="1"/>
</dbReference>
<proteinExistence type="predicted"/>
<dbReference type="Proteomes" id="UP000004310">
    <property type="component" value="Unassembled WGS sequence"/>
</dbReference>
<accession>Q0G228</accession>
<evidence type="ECO:0000256" key="1">
    <source>
        <dbReference type="SAM" id="MobiDB-lite"/>
    </source>
</evidence>
<reference evidence="2 3" key="1">
    <citation type="journal article" date="2010" name="J. Bacteriol.">
        <title>Genome sequence of Fulvimarina pelagi HTCC2506T, a Mn(II)-oxidizing alphaproteobacterium possessing an aerobic anoxygenic photosynthetic gene cluster and Xanthorhodopsin.</title>
        <authorList>
            <person name="Kang I."/>
            <person name="Oh H.M."/>
            <person name="Lim S.I."/>
            <person name="Ferriera S."/>
            <person name="Giovannoni S.J."/>
            <person name="Cho J.C."/>
        </authorList>
    </citation>
    <scope>NUCLEOTIDE SEQUENCE [LARGE SCALE GENOMIC DNA]</scope>
    <source>
        <strain evidence="2 3">HTCC2506</strain>
    </source>
</reference>
<organism evidence="2 3">
    <name type="scientific">Fulvimarina pelagi HTCC2506</name>
    <dbReference type="NCBI Taxonomy" id="314231"/>
    <lineage>
        <taxon>Bacteria</taxon>
        <taxon>Pseudomonadati</taxon>
        <taxon>Pseudomonadota</taxon>
        <taxon>Alphaproteobacteria</taxon>
        <taxon>Hyphomicrobiales</taxon>
        <taxon>Aurantimonadaceae</taxon>
        <taxon>Fulvimarina</taxon>
    </lineage>
</organism>
<protein>
    <recommendedName>
        <fullName evidence="4">Heme oxygenase</fullName>
    </recommendedName>
</protein>
<dbReference type="InterPro" id="IPR016053">
    <property type="entry name" value="Haem_Oase-like"/>
</dbReference>
<dbReference type="CDD" id="cd19166">
    <property type="entry name" value="HemeO-bac"/>
    <property type="match status" value="1"/>
</dbReference>
<dbReference type="GO" id="GO:0006788">
    <property type="term" value="P:heme oxidation"/>
    <property type="evidence" value="ECO:0007669"/>
    <property type="project" value="InterPro"/>
</dbReference>
<sequence>MQFDRTLTSENDGGFADDAMPERLDASLDKQRHRAAYSAPHTAKPRAKRNDLHAILRERTDREHRELDAYLGKIWATSEDYAAYIRMNHRSHHVLEPAVETVLGMHRQPVTYLPMRAALDRDVATLGIRPLAGRSFRLRGSTEGASLIGVLYVLEGSRLGARMLHQRVKQSSWMDRFATMPLAFFEAASQSRDFFKRMNALESLMIDGDDIESAVSSAKATFALFMETAELAKKQ</sequence>